<dbReference type="AlphaFoldDB" id="D1BVF6"/>
<gene>
    <name evidence="2" type="ordered locus">Xcel_0388</name>
</gene>
<dbReference type="KEGG" id="xce:Xcel_0388"/>
<dbReference type="EMBL" id="CP001821">
    <property type="protein sequence ID" value="ACZ29427.1"/>
    <property type="molecule type" value="Genomic_DNA"/>
</dbReference>
<name>D1BVF6_XYLCX</name>
<dbReference type="STRING" id="446471.Xcel_0388"/>
<evidence type="ECO:0000256" key="1">
    <source>
        <dbReference type="SAM" id="SignalP"/>
    </source>
</evidence>
<sequence>MRRTVAGTALVLALALSGCTSPGSTAEPGGAPAAEAAEVAEVAGEGKLDIAAAAERFVAITEPYEKVMAQYHEAETDDAPLETQVGLAGATASALRARVEGLRGTTWPDEVAADLAKLAVADEKAAAEWEAAGTAASVEEAYDAAGRAMAFNTLPEVDAVRTALGIPAGE</sequence>
<reference evidence="2 3" key="2">
    <citation type="journal article" date="2010" name="Stand. Genomic Sci.">
        <title>Complete genome sequence of Xylanimonas cellulosilytica type strain (XIL07).</title>
        <authorList>
            <person name="Foster B."/>
            <person name="Pukall R."/>
            <person name="Abt B."/>
            <person name="Nolan M."/>
            <person name="Glavina Del Rio T."/>
            <person name="Chen F."/>
            <person name="Lucas S."/>
            <person name="Tice H."/>
            <person name="Pitluck S."/>
            <person name="Cheng J.-F."/>
            <person name="Chertkov O."/>
            <person name="Brettin T."/>
            <person name="Han C."/>
            <person name="Detter J.C."/>
            <person name="Bruce D."/>
            <person name="Goodwin L."/>
            <person name="Ivanova N."/>
            <person name="Mavromatis K."/>
            <person name="Pati A."/>
            <person name="Mikhailova N."/>
            <person name="Chen A."/>
            <person name="Palaniappan K."/>
            <person name="Land M."/>
            <person name="Hauser L."/>
            <person name="Chang Y.-J."/>
            <person name="Jeffries C.D."/>
            <person name="Chain P."/>
            <person name="Rohde M."/>
            <person name="Goeker M."/>
            <person name="Bristow J."/>
            <person name="Eisen J.A."/>
            <person name="Markowitz V."/>
            <person name="Hugenholtz P."/>
            <person name="Kyrpides N.C."/>
            <person name="Klenk H.-P."/>
            <person name="Lapidus A."/>
        </authorList>
    </citation>
    <scope>NUCLEOTIDE SEQUENCE [LARGE SCALE GENOMIC DNA]</scope>
    <source>
        <strain evidence="3">DSM 15894 / CECT 5975 / LMG 20990 / XIL07</strain>
    </source>
</reference>
<dbReference type="RefSeq" id="WP_012877172.1">
    <property type="nucleotide sequence ID" value="NC_013530.1"/>
</dbReference>
<accession>D1BVF6</accession>
<proteinExistence type="predicted"/>
<evidence type="ECO:0008006" key="4">
    <source>
        <dbReference type="Google" id="ProtNLM"/>
    </source>
</evidence>
<keyword evidence="1" id="KW-0732">Signal</keyword>
<reference evidence="3" key="1">
    <citation type="submission" date="2009-11" db="EMBL/GenBank/DDBJ databases">
        <title>The complete chromosome of Xylanimonas cellulosilytica DSM 15894.</title>
        <authorList>
            <consortium name="US DOE Joint Genome Institute (JGI-PGF)"/>
            <person name="Lucas S."/>
            <person name="Copeland A."/>
            <person name="Lapidus A."/>
            <person name="Glavina del Rio T."/>
            <person name="Dalin E."/>
            <person name="Tice H."/>
            <person name="Bruce D."/>
            <person name="Goodwin L."/>
            <person name="Pitluck S."/>
            <person name="Kyrpides N."/>
            <person name="Mavromatis K."/>
            <person name="Ivanova N."/>
            <person name="Mikhailova N."/>
            <person name="Foster B."/>
            <person name="Clum A."/>
            <person name="Brettin T."/>
            <person name="Detter J.C."/>
            <person name="Han C."/>
            <person name="Larimer F."/>
            <person name="Land M."/>
            <person name="Hauser L."/>
            <person name="Markowitz V."/>
            <person name="Cheng J.F."/>
            <person name="Hugenholtz P."/>
            <person name="Woyke T."/>
            <person name="Wu D."/>
            <person name="Gehrich-Schroeter G."/>
            <person name="Schneider S."/>
            <person name="Pukall S.R."/>
            <person name="Klenk H.P."/>
            <person name="Eisen J.A."/>
        </authorList>
    </citation>
    <scope>NUCLEOTIDE SEQUENCE [LARGE SCALE GENOMIC DNA]</scope>
    <source>
        <strain evidence="3">DSM 15894 / CECT 5975 / LMG 20990 / XIL07</strain>
    </source>
</reference>
<evidence type="ECO:0000313" key="3">
    <source>
        <dbReference type="Proteomes" id="UP000002255"/>
    </source>
</evidence>
<dbReference type="HOGENOM" id="CLU_1570050_0_0_11"/>
<feature type="chain" id="PRO_5039271957" description="Lipoprotein" evidence="1">
    <location>
        <begin position="27"/>
        <end position="170"/>
    </location>
</feature>
<keyword evidence="3" id="KW-1185">Reference proteome</keyword>
<protein>
    <recommendedName>
        <fullName evidence="4">Lipoprotein</fullName>
    </recommendedName>
</protein>
<feature type="signal peptide" evidence="1">
    <location>
        <begin position="1"/>
        <end position="26"/>
    </location>
</feature>
<organism evidence="2 3">
    <name type="scientific">Xylanimonas cellulosilytica (strain DSM 15894 / JCM 12276 / CECT 5975 / KCTC 9989 / LMG 20990 / NBRC 107835 / XIL07)</name>
    <dbReference type="NCBI Taxonomy" id="446471"/>
    <lineage>
        <taxon>Bacteria</taxon>
        <taxon>Bacillati</taxon>
        <taxon>Actinomycetota</taxon>
        <taxon>Actinomycetes</taxon>
        <taxon>Micrococcales</taxon>
        <taxon>Promicromonosporaceae</taxon>
        <taxon>Xylanimonas</taxon>
    </lineage>
</organism>
<evidence type="ECO:0000313" key="2">
    <source>
        <dbReference type="EMBL" id="ACZ29427.1"/>
    </source>
</evidence>
<dbReference type="Proteomes" id="UP000002255">
    <property type="component" value="Chromosome"/>
</dbReference>
<dbReference type="PROSITE" id="PS51257">
    <property type="entry name" value="PROKAR_LIPOPROTEIN"/>
    <property type="match status" value="1"/>
</dbReference>